<dbReference type="SMART" id="SM01117">
    <property type="entry name" value="Cyt-b5"/>
    <property type="match status" value="1"/>
</dbReference>
<keyword evidence="5" id="KW-0408">Iron</keyword>
<keyword evidence="2" id="KW-0349">Heme</keyword>
<dbReference type="GeneID" id="30027861"/>
<protein>
    <submittedName>
        <fullName evidence="9">Outer mitochondrial membrane cytochrome B5</fullName>
    </submittedName>
</protein>
<evidence type="ECO:0000256" key="5">
    <source>
        <dbReference type="ARBA" id="ARBA00023004"/>
    </source>
</evidence>
<comment type="caution">
    <text evidence="9">The sequence shown here is derived from an EMBL/GenBank/DDBJ whole genome shotgun (WGS) entry which is preliminary data.</text>
</comment>
<evidence type="ECO:0000313" key="10">
    <source>
        <dbReference type="Proteomes" id="UP000092555"/>
    </source>
</evidence>
<dbReference type="FunFam" id="3.10.120.10:FF:000002">
    <property type="entry name" value="Cytochrome b5 type B"/>
    <property type="match status" value="1"/>
</dbReference>
<evidence type="ECO:0000313" key="9">
    <source>
        <dbReference type="EMBL" id="OBA21831.1"/>
    </source>
</evidence>
<reference evidence="9 10" key="1">
    <citation type="submission" date="2016-05" db="EMBL/GenBank/DDBJ databases">
        <title>Comparative genomics of biotechnologically important yeasts.</title>
        <authorList>
            <consortium name="DOE Joint Genome Institute"/>
            <person name="Riley R."/>
            <person name="Haridas S."/>
            <person name="Wolfe K.H."/>
            <person name="Lopes M.R."/>
            <person name="Hittinger C.T."/>
            <person name="Goker M."/>
            <person name="Salamov A."/>
            <person name="Wisecaver J."/>
            <person name="Long T.M."/>
            <person name="Aerts A.L."/>
            <person name="Barry K."/>
            <person name="Choi C."/>
            <person name="Clum A."/>
            <person name="Coughlan A.Y."/>
            <person name="Deshpande S."/>
            <person name="Douglass A.P."/>
            <person name="Hanson S.J."/>
            <person name="Klenk H.-P."/>
            <person name="LaButti K."/>
            <person name="Lapidus A."/>
            <person name="Lindquist E."/>
            <person name="Lipzen A."/>
            <person name="Meier-kolthoff J.P."/>
            <person name="Ohm R.A."/>
            <person name="Otillar R.P."/>
            <person name="Pangilinan J."/>
            <person name="Peng Y."/>
            <person name="Rokas A."/>
            <person name="Rosa C.A."/>
            <person name="Scheuner C."/>
            <person name="Sibirny A.A."/>
            <person name="Slot J.C."/>
            <person name="Stielow J.B."/>
            <person name="Sun H."/>
            <person name="Kurtzman C.P."/>
            <person name="Blackwell M."/>
            <person name="Grigoriev I.V."/>
            <person name="Jeffries T.W."/>
        </authorList>
    </citation>
    <scope>NUCLEOTIDE SEQUENCE [LARGE SCALE GENOMIC DNA]</scope>
    <source>
        <strain evidence="9 10">NRRL YB-4993</strain>
    </source>
</reference>
<dbReference type="PROSITE" id="PS50255">
    <property type="entry name" value="CYTOCHROME_B5_2"/>
    <property type="match status" value="1"/>
</dbReference>
<dbReference type="Pfam" id="PF00173">
    <property type="entry name" value="Cyt-b5"/>
    <property type="match status" value="1"/>
</dbReference>
<evidence type="ECO:0000256" key="2">
    <source>
        <dbReference type="ARBA" id="ARBA00022617"/>
    </source>
</evidence>
<dbReference type="PANTHER" id="PTHR19359:SF95">
    <property type="entry name" value="CYTOCHROME B5 TYPE B"/>
    <property type="match status" value="1"/>
</dbReference>
<dbReference type="Gene3D" id="3.10.120.10">
    <property type="entry name" value="Cytochrome b5-like heme/steroid binding domain"/>
    <property type="match status" value="1"/>
</dbReference>
<dbReference type="GO" id="GO:0016020">
    <property type="term" value="C:membrane"/>
    <property type="evidence" value="ECO:0007669"/>
    <property type="project" value="UniProtKB-SubCell"/>
</dbReference>
<keyword evidence="3" id="KW-0812">Transmembrane</keyword>
<comment type="similarity">
    <text evidence="7">Belongs to the cytochrome b5 family.</text>
</comment>
<evidence type="ECO:0000256" key="4">
    <source>
        <dbReference type="ARBA" id="ARBA00022723"/>
    </source>
</evidence>
<name>A0A1A0HCV0_9ASCO</name>
<dbReference type="InterPro" id="IPR050668">
    <property type="entry name" value="Cytochrome_b5"/>
</dbReference>
<accession>A0A1A0HCV0</accession>
<dbReference type="OrthoDB" id="260519at2759"/>
<feature type="non-terminal residue" evidence="9">
    <location>
        <position position="1"/>
    </location>
</feature>
<sequence length="79" mass="8735">YTLAEVKQHGSPDDLWMILYNRVYDFTAFSAQHPGGAEVLFDCGGVDATEAFEDVGHSKNACEMLAPFLLGRVPKNDEK</sequence>
<dbReference type="InterPro" id="IPR001199">
    <property type="entry name" value="Cyt_B5-like_heme/steroid-bd"/>
</dbReference>
<keyword evidence="10" id="KW-1185">Reference proteome</keyword>
<dbReference type="SUPFAM" id="SSF55856">
    <property type="entry name" value="Cytochrome b5-like heme/steroid binding domain"/>
    <property type="match status" value="1"/>
</dbReference>
<proteinExistence type="inferred from homology"/>
<evidence type="ECO:0000256" key="3">
    <source>
        <dbReference type="ARBA" id="ARBA00022692"/>
    </source>
</evidence>
<evidence type="ECO:0000256" key="6">
    <source>
        <dbReference type="ARBA" id="ARBA00023136"/>
    </source>
</evidence>
<dbReference type="InterPro" id="IPR036400">
    <property type="entry name" value="Cyt_B5-like_heme/steroid_sf"/>
</dbReference>
<dbReference type="EMBL" id="LXTC01000002">
    <property type="protein sequence ID" value="OBA21831.1"/>
    <property type="molecule type" value="Genomic_DNA"/>
</dbReference>
<organism evidence="9 10">
    <name type="scientific">Metschnikowia bicuspidata var. bicuspidata NRRL YB-4993</name>
    <dbReference type="NCBI Taxonomy" id="869754"/>
    <lineage>
        <taxon>Eukaryota</taxon>
        <taxon>Fungi</taxon>
        <taxon>Dikarya</taxon>
        <taxon>Ascomycota</taxon>
        <taxon>Saccharomycotina</taxon>
        <taxon>Pichiomycetes</taxon>
        <taxon>Metschnikowiaceae</taxon>
        <taxon>Metschnikowia</taxon>
    </lineage>
</organism>
<evidence type="ECO:0000256" key="1">
    <source>
        <dbReference type="ARBA" id="ARBA00004370"/>
    </source>
</evidence>
<dbReference type="GO" id="GO:0046872">
    <property type="term" value="F:metal ion binding"/>
    <property type="evidence" value="ECO:0007669"/>
    <property type="project" value="UniProtKB-KW"/>
</dbReference>
<dbReference type="Proteomes" id="UP000092555">
    <property type="component" value="Unassembled WGS sequence"/>
</dbReference>
<gene>
    <name evidence="9" type="ORF">METBIDRAFT_19731</name>
</gene>
<comment type="subcellular location">
    <subcellularLocation>
        <location evidence="1">Membrane</location>
    </subcellularLocation>
</comment>
<keyword evidence="6" id="KW-0472">Membrane</keyword>
<evidence type="ECO:0000256" key="7">
    <source>
        <dbReference type="ARBA" id="ARBA00038168"/>
    </source>
</evidence>
<feature type="non-terminal residue" evidence="9">
    <location>
        <position position="79"/>
    </location>
</feature>
<keyword evidence="4" id="KW-0479">Metal-binding</keyword>
<dbReference type="GO" id="GO:0020037">
    <property type="term" value="F:heme binding"/>
    <property type="evidence" value="ECO:0007669"/>
    <property type="project" value="TreeGrafter"/>
</dbReference>
<dbReference type="AlphaFoldDB" id="A0A1A0HCV0"/>
<dbReference type="RefSeq" id="XP_018712327.1">
    <property type="nucleotide sequence ID" value="XM_018854885.1"/>
</dbReference>
<dbReference type="PRINTS" id="PR00363">
    <property type="entry name" value="CYTOCHROMEB5"/>
</dbReference>
<dbReference type="PANTHER" id="PTHR19359">
    <property type="entry name" value="CYTOCHROME B5"/>
    <property type="match status" value="1"/>
</dbReference>
<dbReference type="STRING" id="869754.A0A1A0HCV0"/>
<feature type="domain" description="Cytochrome b5 heme-binding" evidence="8">
    <location>
        <begin position="1"/>
        <end position="74"/>
    </location>
</feature>
<evidence type="ECO:0000259" key="8">
    <source>
        <dbReference type="PROSITE" id="PS50255"/>
    </source>
</evidence>